<accession>A0AAN8MNN2</accession>
<organism evidence="2 3">
    <name type="scientific">Orbilia javanica</name>
    <dbReference type="NCBI Taxonomy" id="47235"/>
    <lineage>
        <taxon>Eukaryota</taxon>
        <taxon>Fungi</taxon>
        <taxon>Dikarya</taxon>
        <taxon>Ascomycota</taxon>
        <taxon>Pezizomycotina</taxon>
        <taxon>Orbiliomycetes</taxon>
        <taxon>Orbiliales</taxon>
        <taxon>Orbiliaceae</taxon>
        <taxon>Orbilia</taxon>
    </lineage>
</organism>
<comment type="caution">
    <text evidence="2">The sequence shown here is derived from an EMBL/GenBank/DDBJ whole genome shotgun (WGS) entry which is preliminary data.</text>
</comment>
<proteinExistence type="predicted"/>
<feature type="signal peptide" evidence="1">
    <location>
        <begin position="1"/>
        <end position="24"/>
    </location>
</feature>
<dbReference type="AlphaFoldDB" id="A0AAN8MNN2"/>
<sequence>MRSFTCSNGLLISILLQMFTHINAEPVRVSVWDWDLYIQQNVQALKNILSEIGAFKTARQANCAVGGPNDPVVLDPNVPTSLYYSTGTLNITLAGFQDAIDEAITASETGLDPAIVLQEFGFESIQNALVSERRLEMTAKVYNDMIAQFLESGSLMDEFPSTGRPSPFDDYNIRALARLIEGATLPGTNPEDDVKVDPNSRPLFVDYWQSLIEEADRKRFLAIAGVTLARKYFDTEGFTKLIKHRSGMPQNSSFTLTVSGLLRRIEAFFTCWKVASQRVLGALGQLGDLPEPVSNHRWVVKLDGKEIVGMVWPEDEDSSVT</sequence>
<evidence type="ECO:0000256" key="1">
    <source>
        <dbReference type="SAM" id="SignalP"/>
    </source>
</evidence>
<keyword evidence="3" id="KW-1185">Reference proteome</keyword>
<dbReference type="Proteomes" id="UP001313282">
    <property type="component" value="Unassembled WGS sequence"/>
</dbReference>
<evidence type="ECO:0000313" key="2">
    <source>
        <dbReference type="EMBL" id="KAK6339420.1"/>
    </source>
</evidence>
<protein>
    <submittedName>
        <fullName evidence="2">Uncharacterized protein</fullName>
    </submittedName>
</protein>
<keyword evidence="1" id="KW-0732">Signal</keyword>
<gene>
    <name evidence="2" type="ORF">TWF718_008839</name>
</gene>
<name>A0AAN8MNN2_9PEZI</name>
<reference evidence="2 3" key="1">
    <citation type="submission" date="2019-10" db="EMBL/GenBank/DDBJ databases">
        <authorList>
            <person name="Palmer J.M."/>
        </authorList>
    </citation>
    <scope>NUCLEOTIDE SEQUENCE [LARGE SCALE GENOMIC DNA]</scope>
    <source>
        <strain evidence="2 3">TWF718</strain>
    </source>
</reference>
<dbReference type="EMBL" id="JAVHNR010000006">
    <property type="protein sequence ID" value="KAK6339420.1"/>
    <property type="molecule type" value="Genomic_DNA"/>
</dbReference>
<feature type="chain" id="PRO_5042836877" evidence="1">
    <location>
        <begin position="25"/>
        <end position="321"/>
    </location>
</feature>
<evidence type="ECO:0000313" key="3">
    <source>
        <dbReference type="Proteomes" id="UP001313282"/>
    </source>
</evidence>